<gene>
    <name evidence="2" type="ORF">Tci_685571</name>
</gene>
<comment type="caution">
    <text evidence="2">The sequence shown here is derived from an EMBL/GenBank/DDBJ whole genome shotgun (WGS) entry which is preliminary data.</text>
</comment>
<protein>
    <submittedName>
        <fullName evidence="2">DnaJ domain-containing protein</fullName>
    </submittedName>
</protein>
<dbReference type="EMBL" id="BKCJ010559874">
    <property type="protein sequence ID" value="GFB13600.1"/>
    <property type="molecule type" value="Genomic_DNA"/>
</dbReference>
<name>A0A699KVY2_TANCI</name>
<feature type="compositionally biased region" description="Basic and acidic residues" evidence="1">
    <location>
        <begin position="1"/>
        <end position="12"/>
    </location>
</feature>
<feature type="non-terminal residue" evidence="2">
    <location>
        <position position="1"/>
    </location>
</feature>
<accession>A0A699KVY2</accession>
<organism evidence="2">
    <name type="scientific">Tanacetum cinerariifolium</name>
    <name type="common">Dalmatian daisy</name>
    <name type="synonym">Chrysanthemum cinerariifolium</name>
    <dbReference type="NCBI Taxonomy" id="118510"/>
    <lineage>
        <taxon>Eukaryota</taxon>
        <taxon>Viridiplantae</taxon>
        <taxon>Streptophyta</taxon>
        <taxon>Embryophyta</taxon>
        <taxon>Tracheophyta</taxon>
        <taxon>Spermatophyta</taxon>
        <taxon>Magnoliopsida</taxon>
        <taxon>eudicotyledons</taxon>
        <taxon>Gunneridae</taxon>
        <taxon>Pentapetalae</taxon>
        <taxon>asterids</taxon>
        <taxon>campanulids</taxon>
        <taxon>Asterales</taxon>
        <taxon>Asteraceae</taxon>
        <taxon>Asteroideae</taxon>
        <taxon>Anthemideae</taxon>
        <taxon>Anthemidinae</taxon>
        <taxon>Tanacetum</taxon>
    </lineage>
</organism>
<feature type="compositionally biased region" description="Basic and acidic residues" evidence="1">
    <location>
        <begin position="22"/>
        <end position="37"/>
    </location>
</feature>
<feature type="region of interest" description="Disordered" evidence="1">
    <location>
        <begin position="1"/>
        <end position="55"/>
    </location>
</feature>
<dbReference type="AlphaFoldDB" id="A0A699KVY2"/>
<evidence type="ECO:0000256" key="1">
    <source>
        <dbReference type="SAM" id="MobiDB-lite"/>
    </source>
</evidence>
<evidence type="ECO:0000313" key="2">
    <source>
        <dbReference type="EMBL" id="GFB13600.1"/>
    </source>
</evidence>
<reference evidence="2" key="1">
    <citation type="journal article" date="2019" name="Sci. Rep.">
        <title>Draft genome of Tanacetum cinerariifolium, the natural source of mosquito coil.</title>
        <authorList>
            <person name="Yamashiro T."/>
            <person name="Shiraishi A."/>
            <person name="Satake H."/>
            <person name="Nakayama K."/>
        </authorList>
    </citation>
    <scope>NUCLEOTIDE SEQUENCE</scope>
</reference>
<sequence>LRNKIPKKEAKSASKKVKSVQKKQDINGFDAHKETRPIKNQLIKKRGQLKRDREEAGLDTNIEEALRNKIPKKEAKSASKKVKSVQTKQDINGLDAHKETRPIKNQLIKKVTIKIKKKPDEWSSEAVEVADMTNGYSKSDEADVPDPDFHDFDIEMFLLYFGIQTLTVTKEYEGMFWGHIIEKPLYYLGIDLLSVADRGS</sequence>
<proteinExistence type="predicted"/>